<evidence type="ECO:0000256" key="2">
    <source>
        <dbReference type="ARBA" id="ARBA00022670"/>
    </source>
</evidence>
<evidence type="ECO:0000259" key="6">
    <source>
        <dbReference type="Pfam" id="PF04586"/>
    </source>
</evidence>
<evidence type="ECO:0000313" key="7">
    <source>
        <dbReference type="EMBL" id="CAB4148937.1"/>
    </source>
</evidence>
<dbReference type="EMBL" id="LR796507">
    <property type="protein sequence ID" value="CAB4148937.1"/>
    <property type="molecule type" value="Genomic_DNA"/>
</dbReference>
<organism evidence="7">
    <name type="scientific">uncultured Caudovirales phage</name>
    <dbReference type="NCBI Taxonomy" id="2100421"/>
    <lineage>
        <taxon>Viruses</taxon>
        <taxon>Duplodnaviria</taxon>
        <taxon>Heunggongvirae</taxon>
        <taxon>Uroviricota</taxon>
        <taxon>Caudoviricetes</taxon>
        <taxon>Peduoviridae</taxon>
        <taxon>Maltschvirus</taxon>
        <taxon>Maltschvirus maltsch</taxon>
    </lineage>
</organism>
<dbReference type="GO" id="GO:0008233">
    <property type="term" value="F:peptidase activity"/>
    <property type="evidence" value="ECO:0007669"/>
    <property type="project" value="UniProtKB-KW"/>
</dbReference>
<dbReference type="Pfam" id="PF04586">
    <property type="entry name" value="Peptidase_S78"/>
    <property type="match status" value="1"/>
</dbReference>
<name>A0A6J5MSV2_9CAUD</name>
<keyword evidence="3" id="KW-0378">Hydrolase</keyword>
<evidence type="ECO:0000256" key="5">
    <source>
        <dbReference type="ARBA" id="ARBA00023045"/>
    </source>
</evidence>
<keyword evidence="5" id="KW-1273">Viral capsid maturation</keyword>
<proteinExistence type="predicted"/>
<evidence type="ECO:0000256" key="4">
    <source>
        <dbReference type="ARBA" id="ARBA00022950"/>
    </source>
</evidence>
<evidence type="ECO:0000256" key="1">
    <source>
        <dbReference type="ARBA" id="ARBA00022612"/>
    </source>
</evidence>
<feature type="domain" description="Prohead serine protease" evidence="6">
    <location>
        <begin position="30"/>
        <end position="168"/>
    </location>
</feature>
<reference evidence="7" key="1">
    <citation type="submission" date="2020-04" db="EMBL/GenBank/DDBJ databases">
        <authorList>
            <person name="Chiriac C."/>
            <person name="Salcher M."/>
            <person name="Ghai R."/>
            <person name="Kavagutti S V."/>
        </authorList>
    </citation>
    <scope>NUCLEOTIDE SEQUENCE</scope>
</reference>
<sequence>MNLQKTCNATFKAIGDGLTKFTAIITTHAIDRDQDVVIPSGMNSKEYESNPVLLYSHDPNKPIGKMVTMRRGESSIDADFVLAPRPDTHEGEWLPDTVGALMKFGALKGVSIGYMPLDGGVRRASKEDATKYGTGVKQVYSKWKLLEVSVVSIPSNQEALINAVSKGIVTTASLKALGCNVPLVKLAPVVIEPKPVHRVQIVMPSYVKSDIADAAKVAISKMRGQFR</sequence>
<dbReference type="GO" id="GO:0046797">
    <property type="term" value="P:viral procapsid maturation"/>
    <property type="evidence" value="ECO:0007669"/>
    <property type="project" value="UniProtKB-KW"/>
</dbReference>
<gene>
    <name evidence="7" type="ORF">UFOVP525_34</name>
</gene>
<keyword evidence="1" id="KW-1188">Viral release from host cell</keyword>
<dbReference type="GO" id="GO:0006508">
    <property type="term" value="P:proteolysis"/>
    <property type="evidence" value="ECO:0007669"/>
    <property type="project" value="UniProtKB-KW"/>
</dbReference>
<keyword evidence="4" id="KW-0118">Viral capsid assembly</keyword>
<accession>A0A6J5MSV2</accession>
<dbReference type="InterPro" id="IPR054613">
    <property type="entry name" value="Peptidase_S78_dom"/>
</dbReference>
<protein>
    <submittedName>
        <fullName evidence="7">COG3740 Phage head maturation protease</fullName>
    </submittedName>
</protein>
<keyword evidence="2 7" id="KW-0645">Protease</keyword>
<evidence type="ECO:0000256" key="3">
    <source>
        <dbReference type="ARBA" id="ARBA00022801"/>
    </source>
</evidence>